<dbReference type="PANTHER" id="PTHR34605">
    <property type="entry name" value="PHAGE_INTEGRASE DOMAIN-CONTAINING PROTEIN"/>
    <property type="match status" value="1"/>
</dbReference>
<reference evidence="3" key="1">
    <citation type="journal article" date="2018" name="Nat. Microbiol.">
        <title>Leveraging single-cell genomics to expand the fungal tree of life.</title>
        <authorList>
            <person name="Ahrendt S.R."/>
            <person name="Quandt C.A."/>
            <person name="Ciobanu D."/>
            <person name="Clum A."/>
            <person name="Salamov A."/>
            <person name="Andreopoulos B."/>
            <person name="Cheng J.F."/>
            <person name="Woyke T."/>
            <person name="Pelin A."/>
            <person name="Henrissat B."/>
            <person name="Reynolds N.K."/>
            <person name="Benny G.L."/>
            <person name="Smith M.E."/>
            <person name="James T.Y."/>
            <person name="Grigoriev I.V."/>
        </authorList>
    </citation>
    <scope>NUCLEOTIDE SEQUENCE [LARGE SCALE GENOMIC DNA]</scope>
    <source>
        <strain evidence="3">RSA 1356</strain>
    </source>
</reference>
<dbReference type="PANTHER" id="PTHR34605:SF4">
    <property type="entry name" value="DNA ADENINE METHYLTRANSFERASE"/>
    <property type="match status" value="1"/>
</dbReference>
<evidence type="ECO:0000313" key="3">
    <source>
        <dbReference type="Proteomes" id="UP000271241"/>
    </source>
</evidence>
<evidence type="ECO:0000313" key="2">
    <source>
        <dbReference type="EMBL" id="RKP05028.1"/>
    </source>
</evidence>
<feature type="compositionally biased region" description="Low complexity" evidence="1">
    <location>
        <begin position="806"/>
        <end position="815"/>
    </location>
</feature>
<feature type="compositionally biased region" description="Basic and acidic residues" evidence="1">
    <location>
        <begin position="790"/>
        <end position="801"/>
    </location>
</feature>
<organism evidence="2 3">
    <name type="scientific">Thamnocephalis sphaerospora</name>
    <dbReference type="NCBI Taxonomy" id="78915"/>
    <lineage>
        <taxon>Eukaryota</taxon>
        <taxon>Fungi</taxon>
        <taxon>Fungi incertae sedis</taxon>
        <taxon>Zoopagomycota</taxon>
        <taxon>Zoopagomycotina</taxon>
        <taxon>Zoopagomycetes</taxon>
        <taxon>Zoopagales</taxon>
        <taxon>Sigmoideomycetaceae</taxon>
        <taxon>Thamnocephalis</taxon>
    </lineage>
</organism>
<accession>A0A4P9XHC1</accession>
<gene>
    <name evidence="2" type="ORF">THASP1DRAFT_26417</name>
</gene>
<sequence length="1153" mass="126647">MPGENADIHTRVLLKNSMEWLGKVPLLIENMAKANLALRVLSPAFDPASGHAYECNGEYLERDTHCLRKYTRVTSDTAPPLRFLFAVEHRGSRRHAINMHSRLFVSLRPRGFTAELMYASQASDHDLDNAQYLEHFIESVIPRQLFNFAAGYLMERDISLVKGQTSLLAVYEAVQSPGMLTVSLRDVDCLPQEDITVVPNKKYAPVSARLCITITNRCSSRTLQLENVLSLQPFDPEALPSSLAPGDSFQAEFSFLRPGHQAVAIRCALDDNADRKLDIFTGVQLQHNKTLQRTVIEYTRDYSAETPIHLAASTDITAVNDDNSDHPTTTDGASLLASESSTAVALQTTYTRGVQDKSANGTTGCAMSSKEDEAALWAHIKHLRSRQDRNLAEVHICLLDDEDQPATLISTCLCFRPPYVMTSSGITPESISDQRYHVQPPATKTLYVSTEENGNERPTLAETDQQEHAKVDSKLTSTAVTSDDATARDASQVETEASELRKTTTIQHDTNAFPAAVLHKKRVPAAPASLFPDNGIDYAALAEEGCSWFLFKELEVPKANQTTPMTLDLFCQIPLAMNMADALDAYFWTVCLFSFFGLYAKHDLPSKTSSLDPQLPGTDVHIHHPHLLMRKRTKMHGKFTQTPIYLEAIQGSILCPYRALERWLLHNNRNDKLLDGATMPLSAALVKRNADWLDKQLASVLARAGIRWQHGMTSIRIGGAHQATISMLENSEKSQEVDQISSMADVFRSAANDLGMVAKQMHQAMLALENIGIAKAQQAAPNARGQQHVGVDKGKAPKETADMTGSLSCSSSPSSADIDDWYAIRSTQTDDACPPVGNPSGTTKVDTGRVAPPPSASTVNQSTASTTARLKEAADPRLSPVAPVSIATTASTPSNSSSSSSSTPNKTMPTSEPCTEAHWPRDVVAGLFIDCLPMGVPFQQPAAPEMLLCIRDVMNLKQESDARIWMMILLAYYGMMSATSIVRARLCKPKMAGDGTLMGSAIIAPVSLSSLELDQGYIFQLPVLQNHRLCPMRALRAWLKFRVNTANPLHDGMCIFDVKKDTKGVRSAKERLKRNIQSVAKQLALPGELGLVTFRYGGALCALEEGCSPDEVCRAGCWPKWKKPIKQTRQVAREPVASIARYVDRATQYCRKP</sequence>
<dbReference type="STRING" id="78915.A0A4P9XHC1"/>
<proteinExistence type="predicted"/>
<evidence type="ECO:0000256" key="1">
    <source>
        <dbReference type="SAM" id="MobiDB-lite"/>
    </source>
</evidence>
<feature type="region of interest" description="Disordered" evidence="1">
    <location>
        <begin position="779"/>
        <end position="815"/>
    </location>
</feature>
<feature type="compositionally biased region" description="Polar residues" evidence="1">
    <location>
        <begin position="856"/>
        <end position="868"/>
    </location>
</feature>
<feature type="compositionally biased region" description="Low complexity" evidence="1">
    <location>
        <begin position="885"/>
        <end position="911"/>
    </location>
</feature>
<protein>
    <submittedName>
        <fullName evidence="2">Uncharacterized protein</fullName>
    </submittedName>
</protein>
<dbReference type="Proteomes" id="UP000271241">
    <property type="component" value="Unassembled WGS sequence"/>
</dbReference>
<name>A0A4P9XHC1_9FUNG</name>
<feature type="region of interest" description="Disordered" evidence="1">
    <location>
        <begin position="450"/>
        <end position="470"/>
    </location>
</feature>
<dbReference type="AlphaFoldDB" id="A0A4P9XHC1"/>
<feature type="region of interest" description="Disordered" evidence="1">
    <location>
        <begin position="827"/>
        <end position="915"/>
    </location>
</feature>
<keyword evidence="3" id="KW-1185">Reference proteome</keyword>
<dbReference type="EMBL" id="KZ993306">
    <property type="protein sequence ID" value="RKP05028.1"/>
    <property type="molecule type" value="Genomic_DNA"/>
</dbReference>
<dbReference type="InterPro" id="IPR052925">
    <property type="entry name" value="Phage_Integrase-like_Recomb"/>
</dbReference>